<protein>
    <submittedName>
        <fullName evidence="5">GNAT family N-acetyltransferase</fullName>
    </submittedName>
</protein>
<dbReference type="GO" id="GO:0005524">
    <property type="term" value="F:ATP binding"/>
    <property type="evidence" value="ECO:0007669"/>
    <property type="project" value="UniProtKB-KW"/>
</dbReference>
<evidence type="ECO:0000313" key="5">
    <source>
        <dbReference type="EMBL" id="NLW35081.1"/>
    </source>
</evidence>
<dbReference type="Pfam" id="PF00583">
    <property type="entry name" value="Acetyltransf_1"/>
    <property type="match status" value="1"/>
</dbReference>
<reference evidence="5" key="1">
    <citation type="journal article" date="2020" name="Biotechnol. Biofuels">
        <title>New insights from the biogas microbiome by comprehensive genome-resolved metagenomics of nearly 1600 species originating from multiple anaerobic digesters.</title>
        <authorList>
            <person name="Campanaro S."/>
            <person name="Treu L."/>
            <person name="Rodriguez-R L.M."/>
            <person name="Kovalovszki A."/>
            <person name="Ziels R.M."/>
            <person name="Maus I."/>
            <person name="Zhu X."/>
            <person name="Kougias P.G."/>
            <person name="Basile A."/>
            <person name="Luo G."/>
            <person name="Schluter A."/>
            <person name="Konstantinidis K.T."/>
            <person name="Angelidaki I."/>
        </authorList>
    </citation>
    <scope>NUCLEOTIDE SEQUENCE</scope>
    <source>
        <strain evidence="5">AS06rmzACSIP_7</strain>
    </source>
</reference>
<comment type="caution">
    <text evidence="5">The sequence shown here is derived from an EMBL/GenBank/DDBJ whole genome shotgun (WGS) entry which is preliminary data.</text>
</comment>
<dbReference type="AlphaFoldDB" id="A0A971M4R0"/>
<dbReference type="Gene3D" id="3.40.50.261">
    <property type="entry name" value="Succinyl-CoA synthetase domains"/>
    <property type="match status" value="2"/>
</dbReference>
<dbReference type="Pfam" id="PF13607">
    <property type="entry name" value="Succ_CoA_lig"/>
    <property type="match status" value="1"/>
</dbReference>
<feature type="domain" description="N-acetyltransferase" evidence="4">
    <location>
        <begin position="723"/>
        <end position="877"/>
    </location>
</feature>
<dbReference type="GO" id="GO:0043758">
    <property type="term" value="F:acetate-CoA ligase (ADP-forming) activity"/>
    <property type="evidence" value="ECO:0007669"/>
    <property type="project" value="InterPro"/>
</dbReference>
<dbReference type="Proteomes" id="UP000777265">
    <property type="component" value="Unassembled WGS sequence"/>
</dbReference>
<dbReference type="InterPro" id="IPR016102">
    <property type="entry name" value="Succinyl-CoA_synth-like"/>
</dbReference>
<dbReference type="PROSITE" id="PS51186">
    <property type="entry name" value="GNAT"/>
    <property type="match status" value="1"/>
</dbReference>
<dbReference type="Pfam" id="PF19045">
    <property type="entry name" value="Ligase_CoA_2"/>
    <property type="match status" value="1"/>
</dbReference>
<dbReference type="EMBL" id="JAAYEE010000102">
    <property type="protein sequence ID" value="NLW35081.1"/>
    <property type="molecule type" value="Genomic_DNA"/>
</dbReference>
<dbReference type="SMART" id="SM00881">
    <property type="entry name" value="CoA_binding"/>
    <property type="match status" value="1"/>
</dbReference>
<dbReference type="SUPFAM" id="SSF55729">
    <property type="entry name" value="Acyl-CoA N-acyltransferases (Nat)"/>
    <property type="match status" value="1"/>
</dbReference>
<dbReference type="Pfam" id="PF13380">
    <property type="entry name" value="CoA_binding_2"/>
    <property type="match status" value="1"/>
</dbReference>
<dbReference type="InterPro" id="IPR016181">
    <property type="entry name" value="Acyl_CoA_acyltransferase"/>
</dbReference>
<proteinExistence type="predicted"/>
<keyword evidence="1" id="KW-0436">Ligase</keyword>
<dbReference type="PANTHER" id="PTHR43334">
    <property type="entry name" value="ACETATE--COA LIGASE [ADP-FORMING]"/>
    <property type="match status" value="1"/>
</dbReference>
<organism evidence="5 6">
    <name type="scientific">Syntrophorhabdus aromaticivorans</name>
    <dbReference type="NCBI Taxonomy" id="328301"/>
    <lineage>
        <taxon>Bacteria</taxon>
        <taxon>Pseudomonadati</taxon>
        <taxon>Thermodesulfobacteriota</taxon>
        <taxon>Syntrophorhabdia</taxon>
        <taxon>Syntrophorhabdales</taxon>
        <taxon>Syntrophorhabdaceae</taxon>
        <taxon>Syntrophorhabdus</taxon>
    </lineage>
</organism>
<evidence type="ECO:0000259" key="4">
    <source>
        <dbReference type="PROSITE" id="PS51186"/>
    </source>
</evidence>
<dbReference type="Gene3D" id="3.40.50.720">
    <property type="entry name" value="NAD(P)-binding Rossmann-like Domain"/>
    <property type="match status" value="1"/>
</dbReference>
<dbReference type="SUPFAM" id="SSF52210">
    <property type="entry name" value="Succinyl-CoA synthetase domains"/>
    <property type="match status" value="2"/>
</dbReference>
<evidence type="ECO:0000256" key="1">
    <source>
        <dbReference type="ARBA" id="ARBA00022598"/>
    </source>
</evidence>
<dbReference type="Gene3D" id="3.30.470.20">
    <property type="entry name" value="ATP-grasp fold, B domain"/>
    <property type="match status" value="1"/>
</dbReference>
<dbReference type="InterPro" id="IPR051538">
    <property type="entry name" value="Acyl-CoA_Synth/Transferase"/>
</dbReference>
<evidence type="ECO:0000313" key="6">
    <source>
        <dbReference type="Proteomes" id="UP000777265"/>
    </source>
</evidence>
<dbReference type="Gene3D" id="3.30.1490.20">
    <property type="entry name" value="ATP-grasp fold, A domain"/>
    <property type="match status" value="1"/>
</dbReference>
<dbReference type="InterPro" id="IPR043938">
    <property type="entry name" value="Ligase_CoA_dom"/>
</dbReference>
<accession>A0A971M4R0</accession>
<name>A0A971M4R0_9BACT</name>
<dbReference type="GO" id="GO:0016747">
    <property type="term" value="F:acyltransferase activity, transferring groups other than amino-acyl groups"/>
    <property type="evidence" value="ECO:0007669"/>
    <property type="project" value="InterPro"/>
</dbReference>
<evidence type="ECO:0000256" key="2">
    <source>
        <dbReference type="ARBA" id="ARBA00022741"/>
    </source>
</evidence>
<keyword evidence="2" id="KW-0547">Nucleotide-binding</keyword>
<dbReference type="InterPro" id="IPR036291">
    <property type="entry name" value="NAD(P)-bd_dom_sf"/>
</dbReference>
<dbReference type="PANTHER" id="PTHR43334:SF1">
    <property type="entry name" value="3-HYDROXYPROPIONATE--COA LIGASE [ADP-FORMING]"/>
    <property type="match status" value="1"/>
</dbReference>
<dbReference type="InterPro" id="IPR013815">
    <property type="entry name" value="ATP_grasp_subdomain_1"/>
</dbReference>
<reference evidence="5" key="2">
    <citation type="submission" date="2020-01" db="EMBL/GenBank/DDBJ databases">
        <authorList>
            <person name="Campanaro S."/>
        </authorList>
    </citation>
    <scope>NUCLEOTIDE SEQUENCE</scope>
    <source>
        <strain evidence="5">AS06rmzACSIP_7</strain>
    </source>
</reference>
<dbReference type="InterPro" id="IPR032875">
    <property type="entry name" value="Succ_CoA_lig_flav_dom"/>
</dbReference>
<dbReference type="Gene3D" id="3.40.630.30">
    <property type="match status" value="1"/>
</dbReference>
<dbReference type="Pfam" id="PF13549">
    <property type="entry name" value="ATP-grasp_5"/>
    <property type="match status" value="1"/>
</dbReference>
<sequence>MGNIREMLNPQAVALFGATDKESSIGRAVLANLLQAANCPLYPINPGRRSVLGIPCFSSIRDVPSRVSLAVIVTPAHTVPGIVQECGEAGVAGAIILSAGFGEADPQGKMLEREIIEIRKKYKMRIIGPNCLGVILPHIGLNTTFLTTNPKPGNIALLSRALGDAILDWGGTMGIGFSMFASLGPMIDVGYGDLIDFLSDDYNTKSIMIYMENVGDAKRFISAARCFALSKPIVVLKPGRSEAGARFIAERTGRPAGDDQVYDAVFKRVGVVRVREVSDLFNMAGVLDSQHLPRGPRLAIITNAGDVGIMATDTLAELGGELARTSGSDMEELDFFLPEQWRRDDPIDIMGDADTKRYINTVEACLRSHEVDGILVIYTPRASAQATHVSRALIEMSQKTAKPIIVTWIGGERAAEGRRILLQNNVPAYATPEEAVKTYLYMYRYRKNIDLLYQTPAEAVQTNPPLKNYLKMAVRQAVKDQKHTLGAEHALGLLKNYRIQTVKTAVVTQPDQVIGRIRDIGLPLTITIRCLHEDKDDRTISIATEEEVETAYLEVMRRFSRGDTVDKQDVEIILQMAVSPDGYRLKLQSKRDPDFRTILVLSRVAGETENVSIALPPLNQTLAGRFLEGAGIYNMLNDTDAGQKTLAKLEGIVLSFSNLVVDFAEIEHLELVLWVRQSDVLARDIKIIPCRDYDESTPYPHLVIAPYPSRYIATWSLPDGTEVLLRPIRPEDEPMSRQMLDTLSEETLRSRFFAPRDITHDLLIRSCNIDYDREIAIVAEVKKDGKKKMIGGSRLISEPDSGRGQFAILVHDDYQRMGLGAKLIDILIGIAQEKQLDEIYGLVLTENQKMLGLCRKLGFKVKWEPDGVSRVTLSLKT</sequence>
<dbReference type="SUPFAM" id="SSF51735">
    <property type="entry name" value="NAD(P)-binding Rossmann-fold domains"/>
    <property type="match status" value="1"/>
</dbReference>
<dbReference type="CDD" id="cd04301">
    <property type="entry name" value="NAT_SF"/>
    <property type="match status" value="1"/>
</dbReference>
<gene>
    <name evidence="5" type="ORF">GXY80_06300</name>
</gene>
<evidence type="ECO:0000256" key="3">
    <source>
        <dbReference type="ARBA" id="ARBA00022840"/>
    </source>
</evidence>
<dbReference type="InterPro" id="IPR000182">
    <property type="entry name" value="GNAT_dom"/>
</dbReference>
<keyword evidence="3" id="KW-0067">ATP-binding</keyword>
<dbReference type="InterPro" id="IPR003781">
    <property type="entry name" value="CoA-bd"/>
</dbReference>